<organism evidence="2 3">
    <name type="scientific">Haloferax sulfurifontis ATCC BAA-897</name>
    <dbReference type="NCBI Taxonomy" id="662480"/>
    <lineage>
        <taxon>Archaea</taxon>
        <taxon>Methanobacteriati</taxon>
        <taxon>Methanobacteriota</taxon>
        <taxon>Stenosarchaea group</taxon>
        <taxon>Halobacteria</taxon>
        <taxon>Halobacteriales</taxon>
        <taxon>Haloferacaceae</taxon>
        <taxon>Haloferax</taxon>
    </lineage>
</organism>
<feature type="transmembrane region" description="Helical" evidence="1">
    <location>
        <begin position="12"/>
        <end position="30"/>
    </location>
</feature>
<gene>
    <name evidence="2" type="ORF">C441_18977</name>
</gene>
<keyword evidence="1" id="KW-1133">Transmembrane helix</keyword>
<keyword evidence="1" id="KW-0472">Membrane</keyword>
<accession>M0HUL2</accession>
<evidence type="ECO:0000256" key="1">
    <source>
        <dbReference type="SAM" id="Phobius"/>
    </source>
</evidence>
<sequence length="64" mass="6681">MNEKITRYVGDALLLVGLLLFVLGATAIVFDYRIGVHVAVVGALALISVGVGASMKRSSRPPAI</sequence>
<protein>
    <submittedName>
        <fullName evidence="2">Uncharacterized protein</fullName>
    </submittedName>
</protein>
<name>M0HUL2_9EURY</name>
<feature type="transmembrane region" description="Helical" evidence="1">
    <location>
        <begin position="36"/>
        <end position="55"/>
    </location>
</feature>
<evidence type="ECO:0000313" key="3">
    <source>
        <dbReference type="Proteomes" id="UP000011508"/>
    </source>
</evidence>
<comment type="caution">
    <text evidence="2">The sequence shown here is derived from an EMBL/GenBank/DDBJ whole genome shotgun (WGS) entry which is preliminary data.</text>
</comment>
<keyword evidence="3" id="KW-1185">Reference proteome</keyword>
<dbReference type="Proteomes" id="UP000011508">
    <property type="component" value="Unassembled WGS sequence"/>
</dbReference>
<evidence type="ECO:0000313" key="2">
    <source>
        <dbReference type="EMBL" id="ELZ88305.1"/>
    </source>
</evidence>
<dbReference type="AlphaFoldDB" id="M0HUL2"/>
<reference evidence="2 3" key="1">
    <citation type="journal article" date="2014" name="PLoS Genet.">
        <title>Phylogenetically driven sequencing of extremely halophilic archaea reveals strategies for static and dynamic osmo-response.</title>
        <authorList>
            <person name="Becker E.A."/>
            <person name="Seitzer P.M."/>
            <person name="Tritt A."/>
            <person name="Larsen D."/>
            <person name="Krusor M."/>
            <person name="Yao A.I."/>
            <person name="Wu D."/>
            <person name="Madern D."/>
            <person name="Eisen J.A."/>
            <person name="Darling A.E."/>
            <person name="Facciotti M.T."/>
        </authorList>
    </citation>
    <scope>NUCLEOTIDE SEQUENCE [LARGE SCALE GENOMIC DNA]</scope>
    <source>
        <strain evidence="2 3">ATCC BAA-897</strain>
    </source>
</reference>
<proteinExistence type="predicted"/>
<dbReference type="EMBL" id="AOLM01000029">
    <property type="protein sequence ID" value="ELZ88305.1"/>
    <property type="molecule type" value="Genomic_DNA"/>
</dbReference>
<keyword evidence="1" id="KW-0812">Transmembrane</keyword>